<dbReference type="Proteomes" id="UP000246018">
    <property type="component" value="Unassembled WGS sequence"/>
</dbReference>
<evidence type="ECO:0000313" key="3">
    <source>
        <dbReference type="EMBL" id="PVG81613.1"/>
    </source>
</evidence>
<evidence type="ECO:0000256" key="1">
    <source>
        <dbReference type="SAM" id="MobiDB-lite"/>
    </source>
</evidence>
<keyword evidence="4" id="KW-1185">Reference proteome</keyword>
<accession>A0A2T8F7C9</accession>
<feature type="compositionally biased region" description="Acidic residues" evidence="1">
    <location>
        <begin position="31"/>
        <end position="45"/>
    </location>
</feature>
<reference evidence="3 4" key="1">
    <citation type="submission" date="2018-04" db="EMBL/GenBank/DDBJ databases">
        <title>Genome of Nocardioides gansuensis WSJ-1.</title>
        <authorList>
            <person name="Wu S."/>
            <person name="Wang G."/>
        </authorList>
    </citation>
    <scope>NUCLEOTIDE SEQUENCE [LARGE SCALE GENOMIC DNA]</scope>
    <source>
        <strain evidence="3 4">WSJ-1</strain>
    </source>
</reference>
<evidence type="ECO:0000313" key="4">
    <source>
        <dbReference type="Proteomes" id="UP000246018"/>
    </source>
</evidence>
<comment type="caution">
    <text evidence="3">The sequence shown here is derived from an EMBL/GenBank/DDBJ whole genome shotgun (WGS) entry which is preliminary data.</text>
</comment>
<dbReference type="RefSeq" id="WP_116573379.1">
    <property type="nucleotide sequence ID" value="NZ_QDGZ01000007.1"/>
</dbReference>
<feature type="compositionally biased region" description="Low complexity" evidence="1">
    <location>
        <begin position="85"/>
        <end position="97"/>
    </location>
</feature>
<dbReference type="OrthoDB" id="4871006at2"/>
<name>A0A2T8F7C9_9ACTN</name>
<keyword evidence="2" id="KW-0812">Transmembrane</keyword>
<dbReference type="AlphaFoldDB" id="A0A2T8F7C9"/>
<organism evidence="3 4">
    <name type="scientific">Nocardioides gansuensis</name>
    <dbReference type="NCBI Taxonomy" id="2138300"/>
    <lineage>
        <taxon>Bacteria</taxon>
        <taxon>Bacillati</taxon>
        <taxon>Actinomycetota</taxon>
        <taxon>Actinomycetes</taxon>
        <taxon>Propionibacteriales</taxon>
        <taxon>Nocardioidaceae</taxon>
        <taxon>Nocardioides</taxon>
    </lineage>
</organism>
<proteinExistence type="predicted"/>
<feature type="region of interest" description="Disordered" evidence="1">
    <location>
        <begin position="1"/>
        <end position="47"/>
    </location>
</feature>
<keyword evidence="2" id="KW-0472">Membrane</keyword>
<protein>
    <submittedName>
        <fullName evidence="3">Uncharacterized protein</fullName>
    </submittedName>
</protein>
<gene>
    <name evidence="3" type="ORF">DDE18_16550</name>
</gene>
<evidence type="ECO:0000256" key="2">
    <source>
        <dbReference type="SAM" id="Phobius"/>
    </source>
</evidence>
<feature type="transmembrane region" description="Helical" evidence="2">
    <location>
        <begin position="50"/>
        <end position="74"/>
    </location>
</feature>
<keyword evidence="2" id="KW-1133">Transmembrane helix</keyword>
<feature type="region of interest" description="Disordered" evidence="1">
    <location>
        <begin position="83"/>
        <end position="112"/>
    </location>
</feature>
<sequence>MSNPTEAGSGAEREHRGELFDEWADDGAVPDVEDDGNEQYLEEGDGGGRAGASAAAVFVVGALWGAFVLGLVWFTAAMREDDPATADSGGSGSDVASLTQQEQEGQQPLARGTRLERCALAAERLDTSLQVAAPAMAQWEVHVGAMNQLVVGAITLKQATDFWESTRVAAERKIGRFQDSLRPVRRAGLDCPVAGRLGHASQKLRTCVLSVDARAGAVDAADTAIRTWAGHVAAMEMMRMGHLSPADATKEWLSSWKQGVREIEAYKGATREAQQAGGC</sequence>
<dbReference type="EMBL" id="QDGZ01000007">
    <property type="protein sequence ID" value="PVG81613.1"/>
    <property type="molecule type" value="Genomic_DNA"/>
</dbReference>